<name>A0ABS7MNQ9_9ACTN</name>
<dbReference type="Pfam" id="PF01255">
    <property type="entry name" value="Prenyltransf"/>
    <property type="match status" value="1"/>
</dbReference>
<dbReference type="GO" id="GO:0016740">
    <property type="term" value="F:transferase activity"/>
    <property type="evidence" value="ECO:0007669"/>
    <property type="project" value="UniProtKB-KW"/>
</dbReference>
<keyword evidence="4" id="KW-1185">Reference proteome</keyword>
<comment type="function">
    <text evidence="2">Catalyzes the condensation of isopentenyl diphosphate (IPP) with allylic pyrophosphates generating different type of terpenoids.</text>
</comment>
<dbReference type="HAMAP" id="MF_01139">
    <property type="entry name" value="ISPT"/>
    <property type="match status" value="1"/>
</dbReference>
<dbReference type="PANTHER" id="PTHR10291">
    <property type="entry name" value="DEHYDRODOLICHYL DIPHOSPHATE SYNTHASE FAMILY MEMBER"/>
    <property type="match status" value="1"/>
</dbReference>
<feature type="binding site" evidence="2">
    <location>
        <position position="87"/>
    </location>
    <ligand>
        <name>substrate</name>
    </ligand>
</feature>
<feature type="active site" description="Proton acceptor" evidence="2">
    <location>
        <position position="86"/>
    </location>
</feature>
<accession>A0ABS7MNQ9</accession>
<evidence type="ECO:0000313" key="3">
    <source>
        <dbReference type="EMBL" id="MBY4798035.1"/>
    </source>
</evidence>
<dbReference type="NCBIfam" id="TIGR00055">
    <property type="entry name" value="uppS"/>
    <property type="match status" value="1"/>
</dbReference>
<dbReference type="InterPro" id="IPR018520">
    <property type="entry name" value="UPP_synth-like_CS"/>
</dbReference>
<evidence type="ECO:0000256" key="1">
    <source>
        <dbReference type="ARBA" id="ARBA00022679"/>
    </source>
</evidence>
<dbReference type="InterPro" id="IPR001441">
    <property type="entry name" value="UPP_synth-like"/>
</dbReference>
<dbReference type="PROSITE" id="PS01066">
    <property type="entry name" value="UPP_SYNTHASE"/>
    <property type="match status" value="1"/>
</dbReference>
<dbReference type="Gene3D" id="3.40.1180.10">
    <property type="entry name" value="Decaprenyl diphosphate synthase-like"/>
    <property type="match status" value="1"/>
</dbReference>
<dbReference type="EC" id="2.5.1.-" evidence="2"/>
<comment type="caution">
    <text evidence="3">The sequence shown here is derived from an EMBL/GenBank/DDBJ whole genome shotgun (WGS) entry which is preliminary data.</text>
</comment>
<keyword evidence="1 2" id="KW-0808">Transferase</keyword>
<comment type="cofactor">
    <cofactor evidence="2">
        <name>Mg(2+)</name>
        <dbReference type="ChEBI" id="CHEBI:18420"/>
    </cofactor>
    <text evidence="2">Binds 2 magnesium ions per subunit.</text>
</comment>
<evidence type="ECO:0000313" key="4">
    <source>
        <dbReference type="Proteomes" id="UP000700908"/>
    </source>
</evidence>
<dbReference type="SUPFAM" id="SSF64005">
    <property type="entry name" value="Undecaprenyl diphosphate synthase"/>
    <property type="match status" value="1"/>
</dbReference>
<dbReference type="InterPro" id="IPR036424">
    <property type="entry name" value="UPP_synth-like_sf"/>
</dbReference>
<dbReference type="PANTHER" id="PTHR10291:SF0">
    <property type="entry name" value="DEHYDRODOLICHYL DIPHOSPHATE SYNTHASE 2"/>
    <property type="match status" value="1"/>
</dbReference>
<comment type="subunit">
    <text evidence="2">Homodimer.</text>
</comment>
<organism evidence="3 4">
    <name type="scientific">Collinsella ureilytica</name>
    <dbReference type="NCBI Taxonomy" id="2869515"/>
    <lineage>
        <taxon>Bacteria</taxon>
        <taxon>Bacillati</taxon>
        <taxon>Actinomycetota</taxon>
        <taxon>Coriobacteriia</taxon>
        <taxon>Coriobacteriales</taxon>
        <taxon>Coriobacteriaceae</taxon>
        <taxon>Collinsella</taxon>
    </lineage>
</organism>
<keyword evidence="2" id="KW-0460">Magnesium</keyword>
<evidence type="ECO:0000256" key="2">
    <source>
        <dbReference type="HAMAP-Rule" id="MF_01139"/>
    </source>
</evidence>
<dbReference type="Proteomes" id="UP000700908">
    <property type="component" value="Unassembled WGS sequence"/>
</dbReference>
<feature type="binding site" evidence="2">
    <location>
        <position position="89"/>
    </location>
    <ligand>
        <name>substrate</name>
    </ligand>
</feature>
<dbReference type="CDD" id="cd00475">
    <property type="entry name" value="Cis_IPPS"/>
    <property type="match status" value="1"/>
</dbReference>
<dbReference type="NCBIfam" id="NF011405">
    <property type="entry name" value="PRK14830.1"/>
    <property type="match status" value="1"/>
</dbReference>
<proteinExistence type="inferred from homology"/>
<feature type="binding site" evidence="2">
    <location>
        <begin position="212"/>
        <end position="214"/>
    </location>
    <ligand>
        <name>substrate</name>
    </ligand>
</feature>
<feature type="binding site" evidence="2">
    <location>
        <position position="38"/>
    </location>
    <ligand>
        <name>Mg(2+)</name>
        <dbReference type="ChEBI" id="CHEBI:18420"/>
    </ligand>
</feature>
<feature type="binding site" evidence="2">
    <location>
        <begin position="39"/>
        <end position="42"/>
    </location>
    <ligand>
        <name>substrate</name>
    </ligand>
</feature>
<dbReference type="RefSeq" id="WP_222199745.1">
    <property type="nucleotide sequence ID" value="NZ_JAIMFO010000007.1"/>
</dbReference>
<feature type="binding site" evidence="2">
    <location>
        <begin position="83"/>
        <end position="85"/>
    </location>
    <ligand>
        <name>substrate</name>
    </ligand>
</feature>
<keyword evidence="2" id="KW-0479">Metal-binding</keyword>
<feature type="binding site" evidence="2">
    <location>
        <position position="206"/>
    </location>
    <ligand>
        <name>substrate</name>
    </ligand>
</feature>
<protein>
    <recommendedName>
        <fullName evidence="2">Isoprenyl transferase</fullName>
        <ecNumber evidence="2">2.5.1.-</ecNumber>
    </recommendedName>
</protein>
<feature type="binding site" evidence="2">
    <location>
        <position position="225"/>
    </location>
    <ligand>
        <name>Mg(2+)</name>
        <dbReference type="ChEBI" id="CHEBI:18420"/>
    </ligand>
</feature>
<gene>
    <name evidence="3" type="ORF">K6V98_06720</name>
</gene>
<reference evidence="3 4" key="1">
    <citation type="submission" date="2021-08" db="EMBL/GenBank/DDBJ databases">
        <title>Collinsella faecalis sp. nov. isolated from swine faeces.</title>
        <authorList>
            <person name="Oh B.S."/>
            <person name="Lee J.H."/>
        </authorList>
    </citation>
    <scope>NUCLEOTIDE SEQUENCE [LARGE SCALE GENOMIC DNA]</scope>
    <source>
        <strain evidence="3 4">AGMB00827</strain>
    </source>
</reference>
<feature type="binding site" evidence="2">
    <location>
        <position position="55"/>
    </location>
    <ligand>
        <name>substrate</name>
    </ligand>
</feature>
<feature type="binding site" evidence="2">
    <location>
        <position position="43"/>
    </location>
    <ligand>
        <name>substrate</name>
    </ligand>
</feature>
<comment type="similarity">
    <text evidence="2">Belongs to the UPP synthase family.</text>
</comment>
<dbReference type="EMBL" id="JAIMFO010000007">
    <property type="protein sequence ID" value="MBY4798035.1"/>
    <property type="molecule type" value="Genomic_DNA"/>
</dbReference>
<sequence length="265" mass="30072">MPVDLEKLEEHFEDAPHDIALSDIDLKTLPRHISCIMDGNGRWANERGLPRAEGHRAGIGALREIITTAVRLGIDVLSVYAFSTENWKRPKHEVNLLMHLFATTFLEELPLLQRERVRVVFLGDLSALPRRTQEVFEQGLAACSEHDGMVLALAVNYGARAEIVRAARLLAVAAQLGELDPATIDEELFAQKLYTNGLPDPELVIRTSGEMRLSNYLLYQLAYAELYVTDMYWPDFNRWGFLRALASYQHRDRRFGGISVSKERP</sequence>
<feature type="binding site" evidence="2">
    <location>
        <position position="51"/>
    </location>
    <ligand>
        <name>substrate</name>
    </ligand>
</feature>
<feature type="active site" evidence="2">
    <location>
        <position position="38"/>
    </location>
</feature>